<dbReference type="AlphaFoldDB" id="A0A375JAL7"/>
<evidence type="ECO:0000313" key="2">
    <source>
        <dbReference type="Proteomes" id="UP000256805"/>
    </source>
</evidence>
<dbReference type="Proteomes" id="UP000256805">
    <property type="component" value="Unassembled WGS sequence"/>
</dbReference>
<dbReference type="EMBL" id="OVTA01000052">
    <property type="protein sequence ID" value="SPS02138.1"/>
    <property type="molecule type" value="Genomic_DNA"/>
</dbReference>
<protein>
    <submittedName>
        <fullName evidence="1">Uncharacterized protein</fullName>
    </submittedName>
</protein>
<sequence length="50" mass="5582">MIEQAGHLKANSSTKEAYGSTYEGLRVNENILYLALDSPKRLPLYRAPSD</sequence>
<organism evidence="1 2">
    <name type="scientific">Cupriavidus taiwanensis</name>
    <dbReference type="NCBI Taxonomy" id="164546"/>
    <lineage>
        <taxon>Bacteria</taxon>
        <taxon>Pseudomonadati</taxon>
        <taxon>Pseudomonadota</taxon>
        <taxon>Betaproteobacteria</taxon>
        <taxon>Burkholderiales</taxon>
        <taxon>Burkholderiaceae</taxon>
        <taxon>Cupriavidus</taxon>
    </lineage>
</organism>
<reference evidence="1 2" key="1">
    <citation type="submission" date="2018-01" db="EMBL/GenBank/DDBJ databases">
        <authorList>
            <person name="Gaut B.S."/>
            <person name="Morton B.R."/>
            <person name="Clegg M.T."/>
            <person name="Duvall M.R."/>
        </authorList>
    </citation>
    <scope>NUCLEOTIDE SEQUENCE [LARGE SCALE GENOMIC DNA]</scope>
    <source>
        <strain evidence="1">Cupriavidus taiwanensis cmp 52</strain>
    </source>
</reference>
<name>A0A375JAL7_9BURK</name>
<proteinExistence type="predicted"/>
<gene>
    <name evidence="1" type="ORF">CBM2634_P100034</name>
</gene>
<accession>A0A375JAL7</accession>
<evidence type="ECO:0000313" key="1">
    <source>
        <dbReference type="EMBL" id="SPS02138.1"/>
    </source>
</evidence>